<dbReference type="GO" id="GO:0008157">
    <property type="term" value="F:protein phosphatase 1 binding"/>
    <property type="evidence" value="ECO:0007669"/>
    <property type="project" value="TreeGrafter"/>
</dbReference>
<dbReference type="InterPro" id="IPR011107">
    <property type="entry name" value="PPI_Ypi1"/>
</dbReference>
<keyword evidence="3" id="KW-1185">Reference proteome</keyword>
<protein>
    <recommendedName>
        <fullName evidence="4">Protein phosphatase inhibitor</fullName>
    </recommendedName>
</protein>
<dbReference type="Proteomes" id="UP000294530">
    <property type="component" value="Unassembled WGS sequence"/>
</dbReference>
<dbReference type="RefSeq" id="XP_067820506.1">
    <property type="nucleotide sequence ID" value="XM_067963059.1"/>
</dbReference>
<dbReference type="Pfam" id="PF07491">
    <property type="entry name" value="PPI_Ypi1"/>
    <property type="match status" value="1"/>
</dbReference>
<dbReference type="KEGG" id="blac:94348730"/>
<name>A0A976FQB2_BRELC</name>
<dbReference type="AlphaFoldDB" id="A0A976FQB2"/>
<feature type="compositionally biased region" description="Basic residues" evidence="1">
    <location>
        <begin position="82"/>
        <end position="97"/>
    </location>
</feature>
<feature type="region of interest" description="Disordered" evidence="1">
    <location>
        <begin position="57"/>
        <end position="118"/>
    </location>
</feature>
<dbReference type="PANTHER" id="PTHR20835:SF0">
    <property type="entry name" value="E3 UBIQUITIN-PROTEIN LIGASE PPP1R11"/>
    <property type="match status" value="1"/>
</dbReference>
<accession>A0A976FQB2</accession>
<gene>
    <name evidence="2" type="ORF">CCR75_004974</name>
</gene>
<evidence type="ECO:0008006" key="4">
    <source>
        <dbReference type="Google" id="ProtNLM"/>
    </source>
</evidence>
<dbReference type="PANTHER" id="PTHR20835">
    <property type="entry name" value="E3 UBIQUITIN-PROTEIN LIGASE PPP1R11-RELATED"/>
    <property type="match status" value="1"/>
</dbReference>
<evidence type="ECO:0000313" key="2">
    <source>
        <dbReference type="EMBL" id="TDH71007.1"/>
    </source>
</evidence>
<evidence type="ECO:0000313" key="3">
    <source>
        <dbReference type="Proteomes" id="UP000294530"/>
    </source>
</evidence>
<dbReference type="GO" id="GO:0004865">
    <property type="term" value="F:protein serine/threonine phosphatase inhibitor activity"/>
    <property type="evidence" value="ECO:0007669"/>
    <property type="project" value="InterPro"/>
</dbReference>
<dbReference type="OrthoDB" id="307488at2759"/>
<comment type="caution">
    <text evidence="2">The sequence shown here is derived from an EMBL/GenBank/DDBJ whole genome shotgun (WGS) entry which is preliminary data.</text>
</comment>
<dbReference type="EMBL" id="SHOA02000001">
    <property type="protein sequence ID" value="TDH71007.1"/>
    <property type="molecule type" value="Genomic_DNA"/>
</dbReference>
<organism evidence="2 3">
    <name type="scientific">Bremia lactucae</name>
    <name type="common">Lettuce downy mildew</name>
    <dbReference type="NCBI Taxonomy" id="4779"/>
    <lineage>
        <taxon>Eukaryota</taxon>
        <taxon>Sar</taxon>
        <taxon>Stramenopiles</taxon>
        <taxon>Oomycota</taxon>
        <taxon>Peronosporomycetes</taxon>
        <taxon>Peronosporales</taxon>
        <taxon>Peronosporaceae</taxon>
        <taxon>Bremia</taxon>
    </lineage>
</organism>
<dbReference type="GO" id="GO:0005634">
    <property type="term" value="C:nucleus"/>
    <property type="evidence" value="ECO:0007669"/>
    <property type="project" value="TreeGrafter"/>
</dbReference>
<evidence type="ECO:0000256" key="1">
    <source>
        <dbReference type="SAM" id="MobiDB-lite"/>
    </source>
</evidence>
<proteinExistence type="predicted"/>
<reference evidence="2 3" key="1">
    <citation type="journal article" date="2021" name="Genome Biol.">
        <title>AFLAP: assembly-free linkage analysis pipeline using k-mers from genome sequencing data.</title>
        <authorList>
            <person name="Fletcher K."/>
            <person name="Zhang L."/>
            <person name="Gil J."/>
            <person name="Han R."/>
            <person name="Cavanaugh K."/>
            <person name="Michelmore R."/>
        </authorList>
    </citation>
    <scope>NUCLEOTIDE SEQUENCE [LARGE SCALE GENOMIC DNA]</scope>
    <source>
        <strain evidence="2 3">SF5</strain>
    </source>
</reference>
<feature type="compositionally biased region" description="Acidic residues" evidence="1">
    <location>
        <begin position="67"/>
        <end position="77"/>
    </location>
</feature>
<sequence length="118" mass="13387">MAHEDVATVVVTTPSFTSASHTYRMELQPRPHVTFDENVVNNEHLGRKRSNKCCIFHKKRDFGESSSESDDESDESGSGEKNHRHAHDCKHKGRLHPTRIEKRASPPRASDNQRPTAN</sequence>
<dbReference type="GeneID" id="94348730"/>